<dbReference type="InterPro" id="IPR026891">
    <property type="entry name" value="Fn3-like"/>
</dbReference>
<dbReference type="SMART" id="SM01217">
    <property type="entry name" value="Fn3_like"/>
    <property type="match status" value="1"/>
</dbReference>
<dbReference type="Gene3D" id="2.60.40.10">
    <property type="entry name" value="Immunoglobulins"/>
    <property type="match status" value="1"/>
</dbReference>
<dbReference type="InterPro" id="IPR017853">
    <property type="entry name" value="GH"/>
</dbReference>
<evidence type="ECO:0000256" key="6">
    <source>
        <dbReference type="ARBA" id="ARBA00023295"/>
    </source>
</evidence>
<dbReference type="Pfam" id="PF14310">
    <property type="entry name" value="Fn3-like"/>
    <property type="match status" value="1"/>
</dbReference>
<proteinExistence type="inferred from homology"/>
<evidence type="ECO:0000256" key="3">
    <source>
        <dbReference type="ARBA" id="ARBA00012744"/>
    </source>
</evidence>
<dbReference type="InterPro" id="IPR002772">
    <property type="entry name" value="Glyco_hydro_3_C"/>
</dbReference>
<dbReference type="NCBIfam" id="NF011678">
    <property type="entry name" value="PRK15098.1"/>
    <property type="match status" value="1"/>
</dbReference>
<dbReference type="PANTHER" id="PTHR30620:SF16">
    <property type="entry name" value="LYSOSOMAL BETA GLUCOSIDASE"/>
    <property type="match status" value="1"/>
</dbReference>
<organism evidence="10 11">
    <name type="scientific">Lacihabitans lacunae</name>
    <dbReference type="NCBI Taxonomy" id="1028214"/>
    <lineage>
        <taxon>Bacteria</taxon>
        <taxon>Pseudomonadati</taxon>
        <taxon>Bacteroidota</taxon>
        <taxon>Cytophagia</taxon>
        <taxon>Cytophagales</taxon>
        <taxon>Leadbetterellaceae</taxon>
        <taxon>Lacihabitans</taxon>
    </lineage>
</organism>
<reference evidence="11" key="1">
    <citation type="journal article" date="2019" name="Int. J. Syst. Evol. Microbiol.">
        <title>The Global Catalogue of Microorganisms (GCM) 10K type strain sequencing project: providing services to taxonomists for standard genome sequencing and annotation.</title>
        <authorList>
            <consortium name="The Broad Institute Genomics Platform"/>
            <consortium name="The Broad Institute Genome Sequencing Center for Infectious Disease"/>
            <person name="Wu L."/>
            <person name="Ma J."/>
        </authorList>
    </citation>
    <scope>NUCLEOTIDE SEQUENCE [LARGE SCALE GENOMIC DNA]</scope>
    <source>
        <strain evidence="11">CECT 7956</strain>
    </source>
</reference>
<comment type="catalytic activity">
    <reaction evidence="1">
        <text>Hydrolysis of terminal, non-reducing beta-D-glucosyl residues with release of beta-D-glucose.</text>
        <dbReference type="EC" id="3.2.1.21"/>
    </reaction>
</comment>
<dbReference type="PROSITE" id="PS00775">
    <property type="entry name" value="GLYCOSYL_HYDROL_F3"/>
    <property type="match status" value="1"/>
</dbReference>
<evidence type="ECO:0000256" key="8">
    <source>
        <dbReference type="SAM" id="SignalP"/>
    </source>
</evidence>
<sequence length="748" mass="81897">MKKTLIFTFGLLISVSCLAQIPAYKDKNLSVNLRVKDLLSRMTVEEKVGQLNQVNGGVLTGPTVANDPGAAGKMNLLRQGKVGSFLNVVGTEQTLAVQKEAINNTRLGIPLLFAFDVIHGYKTVFPIPLAEACSWDLAGAQNTAAIAAKEASSAGLHWTFAPMMDVSREPRWGRVMEGSGEDPYLQARFAEARVTGFQGDLSDNEHVMACVKHFAAYGAVEAGKEYNTVDLSRYALWNYYMPSYKAAVKAGAATVMNSFNILDGVPASGNGYLVNDVLKKKWGFDGFVVSDWASFGEMIAHGYSANETEAAKQAIMAGSDMDMESQVFNKTLVNTVNEGDVPLARLDEAVERILRMKFKLGLFDDPYKYHDAEREKRTLLAPEHIKVARDAASSSMVLLKNEILPLKKELKNILVLGHLSESQDDVLDFWKGQGDHKNTVTILEGIKAKYPNAKVSFVKTCTRDGEFIKGSEKEIKSLAKKADVIIATIGLYGDLAGEARALGNLNPPAGQMEMLAAAKATKTPMVVLVQAGRPLILTDVVKEYGTILYTWIGGSQHGNGVADILAGDVNPSAKTVMSFPASLGQVPVYYNHYNSGRPHSDGQEGPDHFWVSRYRDIPNEPLFPFGYGLSYSTFVYSDLKLSKTEINKNETVTVEVKVTNTSKIDGIEIVQLYIRDLVAQPIRPVKELKDFKRIMIKAGETAVVNFELPAVKLGFYDENGDDLLQKGAFKVFVGTNSKEVLSADLELK</sequence>
<dbReference type="InterPro" id="IPR001764">
    <property type="entry name" value="Glyco_hydro_3_N"/>
</dbReference>
<feature type="domain" description="Fibronectin type III-like" evidence="9">
    <location>
        <begin position="668"/>
        <end position="737"/>
    </location>
</feature>
<evidence type="ECO:0000313" key="11">
    <source>
        <dbReference type="Proteomes" id="UP001595616"/>
    </source>
</evidence>
<evidence type="ECO:0000256" key="7">
    <source>
        <dbReference type="RuleBase" id="RU361161"/>
    </source>
</evidence>
<gene>
    <name evidence="10" type="primary">bglX</name>
    <name evidence="10" type="ORF">ACFOOI_01205</name>
</gene>
<keyword evidence="6 7" id="KW-0326">Glycosidase</keyword>
<evidence type="ECO:0000256" key="2">
    <source>
        <dbReference type="ARBA" id="ARBA00005336"/>
    </source>
</evidence>
<keyword evidence="4 8" id="KW-0732">Signal</keyword>
<dbReference type="GO" id="GO:0008422">
    <property type="term" value="F:beta-glucosidase activity"/>
    <property type="evidence" value="ECO:0007669"/>
    <property type="project" value="UniProtKB-EC"/>
</dbReference>
<dbReference type="Proteomes" id="UP001595616">
    <property type="component" value="Unassembled WGS sequence"/>
</dbReference>
<evidence type="ECO:0000313" key="10">
    <source>
        <dbReference type="EMBL" id="MFC3809257.1"/>
    </source>
</evidence>
<dbReference type="PANTHER" id="PTHR30620">
    <property type="entry name" value="PERIPLASMIC BETA-GLUCOSIDASE-RELATED"/>
    <property type="match status" value="1"/>
</dbReference>
<evidence type="ECO:0000256" key="4">
    <source>
        <dbReference type="ARBA" id="ARBA00022729"/>
    </source>
</evidence>
<dbReference type="InterPro" id="IPR051915">
    <property type="entry name" value="Cellulose_Degrad_GH3"/>
</dbReference>
<keyword evidence="5 7" id="KW-0378">Hydrolase</keyword>
<evidence type="ECO:0000256" key="1">
    <source>
        <dbReference type="ARBA" id="ARBA00000448"/>
    </source>
</evidence>
<evidence type="ECO:0000259" key="9">
    <source>
        <dbReference type="SMART" id="SM01217"/>
    </source>
</evidence>
<protein>
    <recommendedName>
        <fullName evidence="3">beta-glucosidase</fullName>
        <ecNumber evidence="3">3.2.1.21</ecNumber>
    </recommendedName>
</protein>
<name>A0ABV7YT96_9BACT</name>
<dbReference type="Pfam" id="PF00933">
    <property type="entry name" value="Glyco_hydro_3"/>
    <property type="match status" value="1"/>
</dbReference>
<comment type="caution">
    <text evidence="10">The sequence shown here is derived from an EMBL/GenBank/DDBJ whole genome shotgun (WGS) entry which is preliminary data.</text>
</comment>
<comment type="similarity">
    <text evidence="2 7">Belongs to the glycosyl hydrolase 3 family.</text>
</comment>
<dbReference type="Gene3D" id="3.20.20.300">
    <property type="entry name" value="Glycoside hydrolase, family 3, N-terminal domain"/>
    <property type="match status" value="1"/>
</dbReference>
<dbReference type="Gene3D" id="3.40.50.1700">
    <property type="entry name" value="Glycoside hydrolase family 3 C-terminal domain"/>
    <property type="match status" value="1"/>
</dbReference>
<dbReference type="EMBL" id="JBHRYQ010000001">
    <property type="protein sequence ID" value="MFC3809257.1"/>
    <property type="molecule type" value="Genomic_DNA"/>
</dbReference>
<dbReference type="SUPFAM" id="SSF51445">
    <property type="entry name" value="(Trans)glycosidases"/>
    <property type="match status" value="1"/>
</dbReference>
<dbReference type="InterPro" id="IPR036881">
    <property type="entry name" value="Glyco_hydro_3_C_sf"/>
</dbReference>
<dbReference type="EC" id="3.2.1.21" evidence="3"/>
<dbReference type="PRINTS" id="PR00133">
    <property type="entry name" value="GLHYDRLASE3"/>
</dbReference>
<keyword evidence="11" id="KW-1185">Reference proteome</keyword>
<dbReference type="PROSITE" id="PS51257">
    <property type="entry name" value="PROKAR_LIPOPROTEIN"/>
    <property type="match status" value="1"/>
</dbReference>
<feature type="chain" id="PRO_5045966489" description="beta-glucosidase" evidence="8">
    <location>
        <begin position="20"/>
        <end position="748"/>
    </location>
</feature>
<dbReference type="InterPro" id="IPR036962">
    <property type="entry name" value="Glyco_hydro_3_N_sf"/>
</dbReference>
<feature type="signal peptide" evidence="8">
    <location>
        <begin position="1"/>
        <end position="19"/>
    </location>
</feature>
<dbReference type="InterPro" id="IPR019800">
    <property type="entry name" value="Glyco_hydro_3_AS"/>
</dbReference>
<accession>A0ABV7YT96</accession>
<dbReference type="SUPFAM" id="SSF52279">
    <property type="entry name" value="Beta-D-glucan exohydrolase, C-terminal domain"/>
    <property type="match status" value="1"/>
</dbReference>
<dbReference type="InterPro" id="IPR013783">
    <property type="entry name" value="Ig-like_fold"/>
</dbReference>
<evidence type="ECO:0000256" key="5">
    <source>
        <dbReference type="ARBA" id="ARBA00022801"/>
    </source>
</evidence>
<dbReference type="Pfam" id="PF01915">
    <property type="entry name" value="Glyco_hydro_3_C"/>
    <property type="match status" value="1"/>
</dbReference>
<dbReference type="RefSeq" id="WP_379834066.1">
    <property type="nucleotide sequence ID" value="NZ_JBHRYQ010000001.1"/>
</dbReference>